<reference evidence="1 2" key="1">
    <citation type="submission" date="2020-01" db="EMBL/GenBank/DDBJ databases">
        <title>Rhizobium genotypes associated with high levels of biological nitrogen fixation by grain legumes in a temperate-maritime cropping system.</title>
        <authorList>
            <person name="Maluk M."/>
            <person name="Francesc Ferrando Molina F."/>
            <person name="Lopez Del Egido L."/>
            <person name="Lafos M."/>
            <person name="Langarica-Fuentes A."/>
            <person name="Gebre Yohannes G."/>
            <person name="Young M.W."/>
            <person name="Martin P."/>
            <person name="Gantlett R."/>
            <person name="Kenicer G."/>
            <person name="Hawes C."/>
            <person name="Begg G.S."/>
            <person name="Quilliam R.S."/>
            <person name="Squire G.R."/>
            <person name="Poole P.S."/>
            <person name="Young P.W."/>
            <person name="Iannetta P.M."/>
            <person name="James E.K."/>
        </authorList>
    </citation>
    <scope>NUCLEOTIDE SEQUENCE [LARGE SCALE GENOMIC DNA]</scope>
    <source>
        <strain evidence="1 2">JHI944</strain>
    </source>
</reference>
<dbReference type="AlphaFoldDB" id="A0A6P0DSJ8"/>
<dbReference type="GO" id="GO:0030621">
    <property type="term" value="F:U4 snRNA binding"/>
    <property type="evidence" value="ECO:0007669"/>
    <property type="project" value="TreeGrafter"/>
</dbReference>
<dbReference type="InterPro" id="IPR015943">
    <property type="entry name" value="WD40/YVTN_repeat-like_dom_sf"/>
</dbReference>
<dbReference type="PANTHER" id="PTHR19846">
    <property type="entry name" value="WD40 REPEAT PROTEIN"/>
    <property type="match status" value="1"/>
</dbReference>
<dbReference type="GO" id="GO:0000398">
    <property type="term" value="P:mRNA splicing, via spliceosome"/>
    <property type="evidence" value="ECO:0007669"/>
    <property type="project" value="TreeGrafter"/>
</dbReference>
<accession>A0A6P0DSJ8</accession>
<dbReference type="SUPFAM" id="SSF50998">
    <property type="entry name" value="Quinoprotein alcohol dehydrogenase-like"/>
    <property type="match status" value="1"/>
</dbReference>
<comment type="caution">
    <text evidence="1">The sequence shown here is derived from an EMBL/GenBank/DDBJ whole genome shotgun (WGS) entry which is preliminary data.</text>
</comment>
<proteinExistence type="predicted"/>
<dbReference type="Pfam" id="PF00400">
    <property type="entry name" value="WD40"/>
    <property type="match status" value="1"/>
</dbReference>
<evidence type="ECO:0008006" key="3">
    <source>
        <dbReference type="Google" id="ProtNLM"/>
    </source>
</evidence>
<dbReference type="Gene3D" id="2.130.10.10">
    <property type="entry name" value="YVTN repeat-like/Quinoprotein amine dehydrogenase"/>
    <property type="match status" value="1"/>
</dbReference>
<sequence length="140" mass="14753">ESGQLILEVALQEEGEVAHGTALSPDGNLLMVFGDKVPQIWDLRSGTRLQVLNGHSDSVYSGVFAAGGQEIVTGSGYMQARGVPPDDGNAVHVWDASLQRELLSFNAAGMPVTGVALLNEGKLIRAASLDGMVRDYVCEA</sequence>
<dbReference type="RefSeq" id="WP_371316986.1">
    <property type="nucleotide sequence ID" value="NZ_WXXP01000953.1"/>
</dbReference>
<name>A0A6P0DSJ8_RHILE</name>
<feature type="non-terminal residue" evidence="1">
    <location>
        <position position="1"/>
    </location>
</feature>
<gene>
    <name evidence="1" type="ORF">GUK36_42255</name>
</gene>
<dbReference type="Proteomes" id="UP000471409">
    <property type="component" value="Unassembled WGS sequence"/>
</dbReference>
<protein>
    <recommendedName>
        <fullName evidence="3">WD40 repeat domain-containing protein</fullName>
    </recommendedName>
</protein>
<dbReference type="InterPro" id="IPR001680">
    <property type="entry name" value="WD40_rpt"/>
</dbReference>
<dbReference type="PANTHER" id="PTHR19846:SF0">
    <property type="entry name" value="PRE-MRNA PROCESSING FACTOR 4"/>
    <property type="match status" value="1"/>
</dbReference>
<dbReference type="EMBL" id="WXXP01000953">
    <property type="protein sequence ID" value="NEK55854.1"/>
    <property type="molecule type" value="Genomic_DNA"/>
</dbReference>
<evidence type="ECO:0000313" key="2">
    <source>
        <dbReference type="Proteomes" id="UP000471409"/>
    </source>
</evidence>
<organism evidence="1 2">
    <name type="scientific">Rhizobium leguminosarum</name>
    <dbReference type="NCBI Taxonomy" id="384"/>
    <lineage>
        <taxon>Bacteria</taxon>
        <taxon>Pseudomonadati</taxon>
        <taxon>Pseudomonadota</taxon>
        <taxon>Alphaproteobacteria</taxon>
        <taxon>Hyphomicrobiales</taxon>
        <taxon>Rhizobiaceae</taxon>
        <taxon>Rhizobium/Agrobacterium group</taxon>
        <taxon>Rhizobium</taxon>
    </lineage>
</organism>
<dbReference type="GO" id="GO:0017070">
    <property type="term" value="F:U6 snRNA binding"/>
    <property type="evidence" value="ECO:0007669"/>
    <property type="project" value="TreeGrafter"/>
</dbReference>
<evidence type="ECO:0000313" key="1">
    <source>
        <dbReference type="EMBL" id="NEK55854.1"/>
    </source>
</evidence>
<dbReference type="InterPro" id="IPR011047">
    <property type="entry name" value="Quinoprotein_ADH-like_sf"/>
</dbReference>
<feature type="non-terminal residue" evidence="1">
    <location>
        <position position="140"/>
    </location>
</feature>